<dbReference type="Gene3D" id="2.130.10.10">
    <property type="entry name" value="YVTN repeat-like/Quinoprotein amine dehydrogenase"/>
    <property type="match status" value="2"/>
</dbReference>
<dbReference type="PANTHER" id="PTHR44019:SF20">
    <property type="entry name" value="WD REPEAT-CONTAINING PROTEIN 55"/>
    <property type="match status" value="1"/>
</dbReference>
<proteinExistence type="inferred from homology"/>
<dbReference type="PANTHER" id="PTHR44019">
    <property type="entry name" value="WD REPEAT-CONTAINING PROTEIN 55"/>
    <property type="match status" value="1"/>
</dbReference>
<dbReference type="SMART" id="SM00320">
    <property type="entry name" value="WD40"/>
    <property type="match status" value="5"/>
</dbReference>
<organism evidence="6 7">
    <name type="scientific">Dimargaris cristalligena</name>
    <dbReference type="NCBI Taxonomy" id="215637"/>
    <lineage>
        <taxon>Eukaryota</taxon>
        <taxon>Fungi</taxon>
        <taxon>Fungi incertae sedis</taxon>
        <taxon>Zoopagomycota</taxon>
        <taxon>Kickxellomycotina</taxon>
        <taxon>Dimargaritomycetes</taxon>
        <taxon>Dimargaritales</taxon>
        <taxon>Dimargaritaceae</taxon>
        <taxon>Dimargaris</taxon>
    </lineage>
</organism>
<dbReference type="InterPro" id="IPR001680">
    <property type="entry name" value="WD40_rpt"/>
</dbReference>
<dbReference type="InterPro" id="IPR015943">
    <property type="entry name" value="WD40/YVTN_repeat-like_dom_sf"/>
</dbReference>
<dbReference type="AlphaFoldDB" id="A0A4V1J444"/>
<evidence type="ECO:0000313" key="6">
    <source>
        <dbReference type="EMBL" id="RKP34269.1"/>
    </source>
</evidence>
<protein>
    <recommendedName>
        <fullName evidence="4">WD repeat-containing protein JIP5</fullName>
    </recommendedName>
    <alternativeName>
        <fullName evidence="5">WD repeat-containing protein jip5</fullName>
    </alternativeName>
</protein>
<gene>
    <name evidence="6" type="ORF">BJ085DRAFT_21270</name>
</gene>
<evidence type="ECO:0000256" key="2">
    <source>
        <dbReference type="ARBA" id="ARBA00022574"/>
    </source>
</evidence>
<reference evidence="7" key="1">
    <citation type="journal article" date="2018" name="Nat. Microbiol.">
        <title>Leveraging single-cell genomics to expand the fungal tree of life.</title>
        <authorList>
            <person name="Ahrendt S.R."/>
            <person name="Quandt C.A."/>
            <person name="Ciobanu D."/>
            <person name="Clum A."/>
            <person name="Salamov A."/>
            <person name="Andreopoulos B."/>
            <person name="Cheng J.F."/>
            <person name="Woyke T."/>
            <person name="Pelin A."/>
            <person name="Henrissat B."/>
            <person name="Reynolds N.K."/>
            <person name="Benny G.L."/>
            <person name="Smith M.E."/>
            <person name="James T.Y."/>
            <person name="Grigoriev I.V."/>
        </authorList>
    </citation>
    <scope>NUCLEOTIDE SEQUENCE [LARGE SCALE GENOMIC DNA]</scope>
    <source>
        <strain evidence="7">RSA 468</strain>
    </source>
</reference>
<evidence type="ECO:0000256" key="3">
    <source>
        <dbReference type="ARBA" id="ARBA00022737"/>
    </source>
</evidence>
<dbReference type="InterPro" id="IPR050505">
    <property type="entry name" value="WDR55/POC1"/>
</dbReference>
<dbReference type="EMBL" id="ML003278">
    <property type="protein sequence ID" value="RKP34269.1"/>
    <property type="molecule type" value="Genomic_DNA"/>
</dbReference>
<name>A0A4V1J444_9FUNG</name>
<evidence type="ECO:0000256" key="4">
    <source>
        <dbReference type="ARBA" id="ARBA00039238"/>
    </source>
</evidence>
<dbReference type="Proteomes" id="UP000268162">
    <property type="component" value="Unassembled WGS sequence"/>
</dbReference>
<dbReference type="Pfam" id="PF24796">
    <property type="entry name" value="WDR55"/>
    <property type="match status" value="1"/>
</dbReference>
<keyword evidence="7" id="KW-1185">Reference proteome</keyword>
<comment type="similarity">
    <text evidence="1">Belongs to the WD repeat WDR55 family.</text>
</comment>
<dbReference type="SUPFAM" id="SSF50978">
    <property type="entry name" value="WD40 repeat-like"/>
    <property type="match status" value="1"/>
</dbReference>
<dbReference type="STRING" id="215637.A0A4V1J444"/>
<evidence type="ECO:0000256" key="1">
    <source>
        <dbReference type="ARBA" id="ARBA00007625"/>
    </source>
</evidence>
<sequence length="302" mass="33307">MRRGRIELQHQPLTLEFHPEEPILATGLVTGEIYAHRVHNGSGEKILRRGIASDLAFTTRPHTKPCRSLGFHPSGQYLYTASRDKSWASLDTHQAGKVVFRKTDAHEEPLSHIRVMDEHNLMTGDDAGGIKLWDTRSPRVVREFGDIHSDLITDSCYSAARRTLLVAGADGLLTVLDLRKDKPLAVSENQDDDLLSVMAVKDNSRAVVGMQSGVLGIFKWGDWGDIVDRFPGHPESVDTLAKIDEDTLCTGSSDGIIRVVSIQPNKLIGVVGVHGRFPVEKLDFSTTGHYLASMSHDTTVKL</sequence>
<accession>A0A4V1J444</accession>
<evidence type="ECO:0000313" key="7">
    <source>
        <dbReference type="Proteomes" id="UP000268162"/>
    </source>
</evidence>
<keyword evidence="3" id="KW-0677">Repeat</keyword>
<evidence type="ECO:0000256" key="5">
    <source>
        <dbReference type="ARBA" id="ARBA00039514"/>
    </source>
</evidence>
<keyword evidence="2" id="KW-0853">WD repeat</keyword>
<feature type="non-terminal residue" evidence="6">
    <location>
        <position position="302"/>
    </location>
</feature>
<dbReference type="InterPro" id="IPR036322">
    <property type="entry name" value="WD40_repeat_dom_sf"/>
</dbReference>